<accession>A0AAI9DJA6</accession>
<dbReference type="CDD" id="cd07067">
    <property type="entry name" value="HP_PGM_like"/>
    <property type="match status" value="1"/>
</dbReference>
<dbReference type="GO" id="GO:0043456">
    <property type="term" value="P:regulation of pentose-phosphate shunt"/>
    <property type="evidence" value="ECO:0007669"/>
    <property type="project" value="TreeGrafter"/>
</dbReference>
<organism evidence="5">
    <name type="scientific">Pluralibacter gergoviae</name>
    <name type="common">Enterobacter gergoviae</name>
    <dbReference type="NCBI Taxonomy" id="61647"/>
    <lineage>
        <taxon>Bacteria</taxon>
        <taxon>Pseudomonadati</taxon>
        <taxon>Pseudomonadota</taxon>
        <taxon>Gammaproteobacteria</taxon>
        <taxon>Enterobacterales</taxon>
        <taxon>Enterobacteriaceae</taxon>
        <taxon>Pluralibacter</taxon>
    </lineage>
</organism>
<dbReference type="GO" id="GO:0004331">
    <property type="term" value="F:fructose-2,6-bisphosphate 2-phosphatase activity"/>
    <property type="evidence" value="ECO:0007669"/>
    <property type="project" value="TreeGrafter"/>
</dbReference>
<dbReference type="Gene3D" id="3.40.50.1240">
    <property type="entry name" value="Phosphoglycerate mutase-like"/>
    <property type="match status" value="1"/>
</dbReference>
<keyword evidence="4" id="KW-0732">Signal</keyword>
<dbReference type="PANTHER" id="PTHR46517:SF1">
    <property type="entry name" value="FRUCTOSE-2,6-BISPHOSPHATASE TIGAR"/>
    <property type="match status" value="1"/>
</dbReference>
<dbReference type="SUPFAM" id="SSF53254">
    <property type="entry name" value="Phosphoglycerate mutase-like"/>
    <property type="match status" value="1"/>
</dbReference>
<evidence type="ECO:0000313" key="5">
    <source>
        <dbReference type="EMBL" id="EML1470780.1"/>
    </source>
</evidence>
<feature type="active site" description="Tele-phosphohistidine intermediate" evidence="2">
    <location>
        <position position="37"/>
    </location>
</feature>
<evidence type="ECO:0000256" key="4">
    <source>
        <dbReference type="SAM" id="SignalP"/>
    </source>
</evidence>
<sequence>MRNFLLALMMIAASASCFAEKNVNTSEGDVTLYFARHGKTLFNSFDRVQGWADSPLTEEGIRVAKYLGEGLRHIPFDRFYTSDAGRQRETLAVILKQAGIVNYHNTELPGLREAFFGGFEGGFNAEMANAIAPMLGLKDGAAIFQKMKAAGLDVKALQDALAEADPKRMAENYQQVKTRTRVALAQMVTEAQASGAKNILAVSSGTAMQIMVAELTDNPAKKKPLANAAVVKIVYHNGQYSVQEMGEMKYVEAGKRAFSQNIQ</sequence>
<feature type="signal peptide" evidence="4">
    <location>
        <begin position="1"/>
        <end position="19"/>
    </location>
</feature>
<dbReference type="PANTHER" id="PTHR46517">
    <property type="entry name" value="FRUCTOSE-2,6-BISPHOSPHATASE TIGAR"/>
    <property type="match status" value="1"/>
</dbReference>
<comment type="caution">
    <text evidence="5">The sequence shown here is derived from an EMBL/GenBank/DDBJ whole genome shotgun (WGS) entry which is preliminary data.</text>
</comment>
<name>A0AAI9DJA6_PLUGE</name>
<feature type="binding site" evidence="3">
    <location>
        <position position="86"/>
    </location>
    <ligand>
        <name>substrate</name>
    </ligand>
</feature>
<dbReference type="GO" id="GO:0045820">
    <property type="term" value="P:negative regulation of glycolytic process"/>
    <property type="evidence" value="ECO:0007669"/>
    <property type="project" value="TreeGrafter"/>
</dbReference>
<dbReference type="InterPro" id="IPR051695">
    <property type="entry name" value="Phosphoglycerate_Mutase"/>
</dbReference>
<evidence type="ECO:0000256" key="2">
    <source>
        <dbReference type="PIRSR" id="PIRSR613078-1"/>
    </source>
</evidence>
<dbReference type="RefSeq" id="WP_053075850.1">
    <property type="nucleotide sequence ID" value="NZ_LDZN01000008.1"/>
</dbReference>
<dbReference type="PROSITE" id="PS51257">
    <property type="entry name" value="PROKAR_LIPOPROTEIN"/>
    <property type="match status" value="1"/>
</dbReference>
<feature type="binding site" evidence="3">
    <location>
        <begin position="36"/>
        <end position="43"/>
    </location>
    <ligand>
        <name>substrate</name>
    </ligand>
</feature>
<keyword evidence="1" id="KW-0378">Hydrolase</keyword>
<dbReference type="InterPro" id="IPR029033">
    <property type="entry name" value="His_PPase_superfam"/>
</dbReference>
<evidence type="ECO:0000256" key="3">
    <source>
        <dbReference type="PIRSR" id="PIRSR613078-2"/>
    </source>
</evidence>
<feature type="chain" id="PRO_5042607789" evidence="4">
    <location>
        <begin position="20"/>
        <end position="263"/>
    </location>
</feature>
<dbReference type="Pfam" id="PF00300">
    <property type="entry name" value="His_Phos_1"/>
    <property type="match status" value="1"/>
</dbReference>
<dbReference type="EMBL" id="ABLOKC030000006">
    <property type="protein sequence ID" value="EML1470780.1"/>
    <property type="molecule type" value="Genomic_DNA"/>
</dbReference>
<dbReference type="InterPro" id="IPR013078">
    <property type="entry name" value="His_Pase_superF_clade-1"/>
</dbReference>
<feature type="active site" description="Proton donor/acceptor" evidence="2">
    <location>
        <position position="113"/>
    </location>
</feature>
<reference evidence="5" key="1">
    <citation type="submission" date="2024-02" db="EMBL/GenBank/DDBJ databases">
        <authorList>
            <consortium name="Clinical and Environmental Microbiology Branch: Whole genome sequencing antimicrobial resistance pathogens in the healthcare setting"/>
        </authorList>
    </citation>
    <scope>NUCLEOTIDE SEQUENCE</scope>
    <source>
        <strain evidence="5">2021DK-00143</strain>
    </source>
</reference>
<evidence type="ECO:0000256" key="1">
    <source>
        <dbReference type="ARBA" id="ARBA00022801"/>
    </source>
</evidence>
<dbReference type="GO" id="GO:0005829">
    <property type="term" value="C:cytosol"/>
    <property type="evidence" value="ECO:0007669"/>
    <property type="project" value="TreeGrafter"/>
</dbReference>
<proteinExistence type="predicted"/>
<protein>
    <submittedName>
        <fullName evidence="5">Histidine phosphatase family protein</fullName>
    </submittedName>
</protein>
<gene>
    <name evidence="5" type="ORF">QEG54_001482</name>
</gene>
<dbReference type="AlphaFoldDB" id="A0AAI9DJA6"/>
<dbReference type="SMART" id="SM00855">
    <property type="entry name" value="PGAM"/>
    <property type="match status" value="1"/>
</dbReference>